<dbReference type="PANTHER" id="PTHR43471:SF14">
    <property type="entry name" value="ABC-2 TYPE TRANSPORT SYSTEM PERMEASE PROTEIN"/>
    <property type="match status" value="1"/>
</dbReference>
<organism evidence="2 3">
    <name type="scientific">Candidatus Sphingobacterium stercoripullorum</name>
    <dbReference type="NCBI Taxonomy" id="2838759"/>
    <lineage>
        <taxon>Bacteria</taxon>
        <taxon>Pseudomonadati</taxon>
        <taxon>Bacteroidota</taxon>
        <taxon>Sphingobacteriia</taxon>
        <taxon>Sphingobacteriales</taxon>
        <taxon>Sphingobacteriaceae</taxon>
        <taxon>Sphingobacterium</taxon>
    </lineage>
</organism>
<name>A0A9D1WAE5_9SPHI</name>
<accession>A0A9D1WAE5</accession>
<keyword evidence="1" id="KW-1133">Transmembrane helix</keyword>
<feature type="transmembrane region" description="Helical" evidence="1">
    <location>
        <begin position="204"/>
        <end position="225"/>
    </location>
</feature>
<dbReference type="AlphaFoldDB" id="A0A9D1WAE5"/>
<feature type="transmembrane region" description="Helical" evidence="1">
    <location>
        <begin position="85"/>
        <end position="106"/>
    </location>
</feature>
<reference evidence="2" key="2">
    <citation type="submission" date="2021-04" db="EMBL/GenBank/DDBJ databases">
        <authorList>
            <person name="Gilroy R."/>
        </authorList>
    </citation>
    <scope>NUCLEOTIDE SEQUENCE</scope>
    <source>
        <strain evidence="2">1719</strain>
    </source>
</reference>
<feature type="transmembrane region" description="Helical" evidence="1">
    <location>
        <begin position="127"/>
        <end position="156"/>
    </location>
</feature>
<gene>
    <name evidence="2" type="ORF">H9853_10230</name>
</gene>
<dbReference type="GO" id="GO:0005886">
    <property type="term" value="C:plasma membrane"/>
    <property type="evidence" value="ECO:0007669"/>
    <property type="project" value="UniProtKB-SubCell"/>
</dbReference>
<sequence length="327" mass="36449">MIFKNIFIGSGSGHFSAFKIMVQKDIQDHIRSWKFFVLLSLVLLTCCASSYSAVAEIMKDINTPLKEGEFLFLKVFTMSNGALPAYYVFLSFLGPLLGISLGFDAINGEYSNRTISRILAQPVYRDVLINSKVLSAIFIVGGLFASLTSVIIGVTIMVTGQIPEIAELFRIISFLLVTCFYVAFWLNLSVLFSIKFSQAATSALTSISIWLFFLVFYPIIINLFAQWLAPSIFASGKEIASYQQLMLSIMRFAPSQLFMDATTALLSPQVRSLGPLSMEQIQGAIPNNLPFLESVKIVWAQITGLIASSTLCFVFSYYSFMRKEVRM</sequence>
<dbReference type="Pfam" id="PF12679">
    <property type="entry name" value="ABC2_membrane_2"/>
    <property type="match status" value="1"/>
</dbReference>
<keyword evidence="1" id="KW-0472">Membrane</keyword>
<proteinExistence type="predicted"/>
<protein>
    <submittedName>
        <fullName evidence="2">ABC transporter permease</fullName>
    </submittedName>
</protein>
<feature type="transmembrane region" description="Helical" evidence="1">
    <location>
        <begin position="297"/>
        <end position="320"/>
    </location>
</feature>
<keyword evidence="1" id="KW-0812">Transmembrane</keyword>
<dbReference type="PANTHER" id="PTHR43471">
    <property type="entry name" value="ABC TRANSPORTER PERMEASE"/>
    <property type="match status" value="1"/>
</dbReference>
<evidence type="ECO:0000313" key="3">
    <source>
        <dbReference type="Proteomes" id="UP000824156"/>
    </source>
</evidence>
<evidence type="ECO:0000313" key="2">
    <source>
        <dbReference type="EMBL" id="HIX55395.1"/>
    </source>
</evidence>
<dbReference type="Proteomes" id="UP000824156">
    <property type="component" value="Unassembled WGS sequence"/>
</dbReference>
<feature type="transmembrane region" description="Helical" evidence="1">
    <location>
        <begin position="168"/>
        <end position="192"/>
    </location>
</feature>
<evidence type="ECO:0000256" key="1">
    <source>
        <dbReference type="SAM" id="Phobius"/>
    </source>
</evidence>
<comment type="caution">
    <text evidence="2">The sequence shown here is derived from an EMBL/GenBank/DDBJ whole genome shotgun (WGS) entry which is preliminary data.</text>
</comment>
<dbReference type="EMBL" id="DXEZ01000286">
    <property type="protein sequence ID" value="HIX55395.1"/>
    <property type="molecule type" value="Genomic_DNA"/>
</dbReference>
<dbReference type="GO" id="GO:0140359">
    <property type="term" value="F:ABC-type transporter activity"/>
    <property type="evidence" value="ECO:0007669"/>
    <property type="project" value="InterPro"/>
</dbReference>
<reference evidence="2" key="1">
    <citation type="journal article" date="2021" name="PeerJ">
        <title>Extensive microbial diversity within the chicken gut microbiome revealed by metagenomics and culture.</title>
        <authorList>
            <person name="Gilroy R."/>
            <person name="Ravi A."/>
            <person name="Getino M."/>
            <person name="Pursley I."/>
            <person name="Horton D.L."/>
            <person name="Alikhan N.F."/>
            <person name="Baker D."/>
            <person name="Gharbi K."/>
            <person name="Hall N."/>
            <person name="Watson M."/>
            <person name="Adriaenssens E.M."/>
            <person name="Foster-Nyarko E."/>
            <person name="Jarju S."/>
            <person name="Secka A."/>
            <person name="Antonio M."/>
            <person name="Oren A."/>
            <person name="Chaudhuri R.R."/>
            <person name="La Ragione R."/>
            <person name="Hildebrand F."/>
            <person name="Pallen M.J."/>
        </authorList>
    </citation>
    <scope>NUCLEOTIDE SEQUENCE</scope>
    <source>
        <strain evidence="2">1719</strain>
    </source>
</reference>